<feature type="compositionally biased region" description="Basic and acidic residues" evidence="1">
    <location>
        <begin position="34"/>
        <end position="45"/>
    </location>
</feature>
<evidence type="ECO:0000313" key="3">
    <source>
        <dbReference type="Proteomes" id="UP000499080"/>
    </source>
</evidence>
<keyword evidence="3" id="KW-1185">Reference proteome</keyword>
<sequence>MKSRCDRKATGLRVTRLRSSPSCNKAFGTNTNDRSSDSPAEKETSRTGWSHPLRTTTPPPCTTPSPQQTSYRPVRWKPGEKFHKMNGLDNYNK</sequence>
<protein>
    <submittedName>
        <fullName evidence="2">Uncharacterized protein</fullName>
    </submittedName>
</protein>
<feature type="region of interest" description="Disordered" evidence="1">
    <location>
        <begin position="1"/>
        <end position="93"/>
    </location>
</feature>
<accession>A0A4Y2ABM8</accession>
<feature type="compositionally biased region" description="Polar residues" evidence="1">
    <location>
        <begin position="17"/>
        <end position="33"/>
    </location>
</feature>
<comment type="caution">
    <text evidence="2">The sequence shown here is derived from an EMBL/GenBank/DDBJ whole genome shotgun (WGS) entry which is preliminary data.</text>
</comment>
<proteinExistence type="predicted"/>
<dbReference type="Proteomes" id="UP000499080">
    <property type="component" value="Unassembled WGS sequence"/>
</dbReference>
<evidence type="ECO:0000256" key="1">
    <source>
        <dbReference type="SAM" id="MobiDB-lite"/>
    </source>
</evidence>
<dbReference type="EMBL" id="BGPR01000011">
    <property type="protein sequence ID" value="GBL77007.1"/>
    <property type="molecule type" value="Genomic_DNA"/>
</dbReference>
<evidence type="ECO:0000313" key="2">
    <source>
        <dbReference type="EMBL" id="GBL77007.1"/>
    </source>
</evidence>
<dbReference type="AlphaFoldDB" id="A0A4Y2ABM8"/>
<gene>
    <name evidence="2" type="ORF">AVEN_12664_1</name>
</gene>
<reference evidence="2 3" key="1">
    <citation type="journal article" date="2019" name="Sci. Rep.">
        <title>Orb-weaving spider Araneus ventricosus genome elucidates the spidroin gene catalogue.</title>
        <authorList>
            <person name="Kono N."/>
            <person name="Nakamura H."/>
            <person name="Ohtoshi R."/>
            <person name="Moran D.A.P."/>
            <person name="Shinohara A."/>
            <person name="Yoshida Y."/>
            <person name="Fujiwara M."/>
            <person name="Mori M."/>
            <person name="Tomita M."/>
            <person name="Arakawa K."/>
        </authorList>
    </citation>
    <scope>NUCLEOTIDE SEQUENCE [LARGE SCALE GENOMIC DNA]</scope>
</reference>
<name>A0A4Y2ABM8_ARAVE</name>
<organism evidence="2 3">
    <name type="scientific">Araneus ventricosus</name>
    <name type="common">Orbweaver spider</name>
    <name type="synonym">Epeira ventricosa</name>
    <dbReference type="NCBI Taxonomy" id="182803"/>
    <lineage>
        <taxon>Eukaryota</taxon>
        <taxon>Metazoa</taxon>
        <taxon>Ecdysozoa</taxon>
        <taxon>Arthropoda</taxon>
        <taxon>Chelicerata</taxon>
        <taxon>Arachnida</taxon>
        <taxon>Araneae</taxon>
        <taxon>Araneomorphae</taxon>
        <taxon>Entelegynae</taxon>
        <taxon>Araneoidea</taxon>
        <taxon>Araneidae</taxon>
        <taxon>Araneus</taxon>
    </lineage>
</organism>